<dbReference type="AlphaFoldDB" id="A0A699YJH1"/>
<organism evidence="6 7">
    <name type="scientific">Haematococcus lacustris</name>
    <name type="common">Green alga</name>
    <name type="synonym">Haematococcus pluvialis</name>
    <dbReference type="NCBI Taxonomy" id="44745"/>
    <lineage>
        <taxon>Eukaryota</taxon>
        <taxon>Viridiplantae</taxon>
        <taxon>Chlorophyta</taxon>
        <taxon>core chlorophytes</taxon>
        <taxon>Chlorophyceae</taxon>
        <taxon>CS clade</taxon>
        <taxon>Chlamydomonadales</taxon>
        <taxon>Haematococcaceae</taxon>
        <taxon>Haematococcus</taxon>
    </lineage>
</organism>
<dbReference type="PROSITE" id="PS50020">
    <property type="entry name" value="WW_DOMAIN_2"/>
    <property type="match status" value="3"/>
</dbReference>
<feature type="repeat" description="ANK" evidence="3">
    <location>
        <begin position="68"/>
        <end position="100"/>
    </location>
</feature>
<dbReference type="InterPro" id="IPR002110">
    <property type="entry name" value="Ankyrin_rpt"/>
</dbReference>
<dbReference type="Pfam" id="PF12796">
    <property type="entry name" value="Ank_2"/>
    <property type="match status" value="1"/>
</dbReference>
<dbReference type="Gene3D" id="2.20.70.10">
    <property type="match status" value="2"/>
</dbReference>
<evidence type="ECO:0000313" key="6">
    <source>
        <dbReference type="EMBL" id="GFH10377.1"/>
    </source>
</evidence>
<dbReference type="PANTHER" id="PTHR24171:SF8">
    <property type="entry name" value="BRCA1-ASSOCIATED RING DOMAIN PROTEIN 1"/>
    <property type="match status" value="1"/>
</dbReference>
<dbReference type="SUPFAM" id="SSF48403">
    <property type="entry name" value="Ankyrin repeat"/>
    <property type="match status" value="1"/>
</dbReference>
<dbReference type="PROSITE" id="PS50088">
    <property type="entry name" value="ANK_REPEAT"/>
    <property type="match status" value="2"/>
</dbReference>
<feature type="chain" id="PRO_5025520383" description="WW domain-containing protein" evidence="4">
    <location>
        <begin position="25"/>
        <end position="364"/>
    </location>
</feature>
<evidence type="ECO:0000256" key="3">
    <source>
        <dbReference type="PROSITE-ProRule" id="PRU00023"/>
    </source>
</evidence>
<evidence type="ECO:0000256" key="1">
    <source>
        <dbReference type="ARBA" id="ARBA00022737"/>
    </source>
</evidence>
<proteinExistence type="predicted"/>
<dbReference type="GO" id="GO:0004842">
    <property type="term" value="F:ubiquitin-protein transferase activity"/>
    <property type="evidence" value="ECO:0007669"/>
    <property type="project" value="TreeGrafter"/>
</dbReference>
<comment type="caution">
    <text evidence="6">The sequence shown here is derived from an EMBL/GenBank/DDBJ whole genome shotgun (WGS) entry which is preliminary data.</text>
</comment>
<evidence type="ECO:0000256" key="4">
    <source>
        <dbReference type="SAM" id="SignalP"/>
    </source>
</evidence>
<dbReference type="Gene3D" id="1.25.40.20">
    <property type="entry name" value="Ankyrin repeat-containing domain"/>
    <property type="match status" value="1"/>
</dbReference>
<evidence type="ECO:0000256" key="2">
    <source>
        <dbReference type="ARBA" id="ARBA00023043"/>
    </source>
</evidence>
<dbReference type="EMBL" id="BLLF01000310">
    <property type="protein sequence ID" value="GFH10377.1"/>
    <property type="molecule type" value="Genomic_DNA"/>
</dbReference>
<dbReference type="Pfam" id="PF00397">
    <property type="entry name" value="WW"/>
    <property type="match status" value="2"/>
</dbReference>
<dbReference type="InterPro" id="IPR001202">
    <property type="entry name" value="WW_dom"/>
</dbReference>
<gene>
    <name evidence="6" type="ORF">HaLaN_05679</name>
</gene>
<keyword evidence="4" id="KW-0732">Signal</keyword>
<dbReference type="SMART" id="SM00248">
    <property type="entry name" value="ANK"/>
    <property type="match status" value="2"/>
</dbReference>
<reference evidence="6 7" key="1">
    <citation type="submission" date="2020-02" db="EMBL/GenBank/DDBJ databases">
        <title>Draft genome sequence of Haematococcus lacustris strain NIES-144.</title>
        <authorList>
            <person name="Morimoto D."/>
            <person name="Nakagawa S."/>
            <person name="Yoshida T."/>
            <person name="Sawayama S."/>
        </authorList>
    </citation>
    <scope>NUCLEOTIDE SEQUENCE [LARGE SCALE GENOMIC DNA]</scope>
    <source>
        <strain evidence="6 7">NIES-144</strain>
    </source>
</reference>
<evidence type="ECO:0000313" key="7">
    <source>
        <dbReference type="Proteomes" id="UP000485058"/>
    </source>
</evidence>
<dbReference type="InterPro" id="IPR036020">
    <property type="entry name" value="WW_dom_sf"/>
</dbReference>
<dbReference type="InterPro" id="IPR036770">
    <property type="entry name" value="Ankyrin_rpt-contain_sf"/>
</dbReference>
<keyword evidence="1" id="KW-0677">Repeat</keyword>
<keyword evidence="7" id="KW-1185">Reference proteome</keyword>
<dbReference type="GO" id="GO:0085020">
    <property type="term" value="P:protein K6-linked ubiquitination"/>
    <property type="evidence" value="ECO:0007669"/>
    <property type="project" value="TreeGrafter"/>
</dbReference>
<keyword evidence="2 3" id="KW-0040">ANK repeat</keyword>
<feature type="domain" description="WW" evidence="5">
    <location>
        <begin position="288"/>
        <end position="322"/>
    </location>
</feature>
<feature type="domain" description="WW" evidence="5">
    <location>
        <begin position="319"/>
        <end position="354"/>
    </location>
</feature>
<dbReference type="PROSITE" id="PS50297">
    <property type="entry name" value="ANK_REP_REGION"/>
    <property type="match status" value="2"/>
</dbReference>
<dbReference type="Proteomes" id="UP000485058">
    <property type="component" value="Unassembled WGS sequence"/>
</dbReference>
<dbReference type="CDD" id="cd00201">
    <property type="entry name" value="WW"/>
    <property type="match status" value="2"/>
</dbReference>
<dbReference type="PANTHER" id="PTHR24171">
    <property type="entry name" value="ANKYRIN REPEAT DOMAIN-CONTAINING PROTEIN 39-RELATED"/>
    <property type="match status" value="1"/>
</dbReference>
<feature type="domain" description="WW" evidence="5">
    <location>
        <begin position="166"/>
        <end position="199"/>
    </location>
</feature>
<accession>A0A699YJH1</accession>
<dbReference type="SMART" id="SM00456">
    <property type="entry name" value="WW"/>
    <property type="match status" value="3"/>
</dbReference>
<feature type="repeat" description="ANK" evidence="3">
    <location>
        <begin position="102"/>
        <end position="134"/>
    </location>
</feature>
<name>A0A699YJH1_HAELA</name>
<sequence>MSSRSIRVLSLVLLWCTLVFVADAAKTKSLGGKPTTSNRLIDLIGKKAWDDFTAELAAGADVNQPDTRGRLPLIEAVRSKDVKYVDALIQFGARANSKDPATGVPPVLLAFSTGQTEIARLLLAYGADIDMLDKSGKSARELQGSEDIAALVKLYDAHDAHALAFEDAPASWVKKSDEKGNPYWWNSARKEARWNIPPSCAWQRTQYQGQPAKYTNYVTGQTTAKLPPALSWRLLRQADQDVWYNWATNTSQSIIPDELPADMLEEATEMRNVRWWNPKTQQYSWEDPRFLTPWRAVKAEDSDKTYFVNIATGESTWEAPEEMAWQELESKEHAGQKYWYNARTGESTWDMPTHHSWERHTSDL</sequence>
<dbReference type="SUPFAM" id="SSF51045">
    <property type="entry name" value="WW domain"/>
    <property type="match status" value="2"/>
</dbReference>
<evidence type="ECO:0000259" key="5">
    <source>
        <dbReference type="PROSITE" id="PS50020"/>
    </source>
</evidence>
<protein>
    <recommendedName>
        <fullName evidence="5">WW domain-containing protein</fullName>
    </recommendedName>
</protein>
<feature type="signal peptide" evidence="4">
    <location>
        <begin position="1"/>
        <end position="24"/>
    </location>
</feature>